<comment type="caution">
    <text evidence="2">The sequence shown here is derived from an EMBL/GenBank/DDBJ whole genome shotgun (WGS) entry which is preliminary data.</text>
</comment>
<dbReference type="SMART" id="SM01043">
    <property type="entry name" value="BTAD"/>
    <property type="match status" value="1"/>
</dbReference>
<name>A0A510V8P1_9CELL</name>
<dbReference type="Pfam" id="PF03704">
    <property type="entry name" value="BTAD"/>
    <property type="match status" value="1"/>
</dbReference>
<dbReference type="EMBL" id="BJUB01000013">
    <property type="protein sequence ID" value="GEK23136.1"/>
    <property type="molecule type" value="Genomic_DNA"/>
</dbReference>
<organism evidence="2 3">
    <name type="scientific">Cellulomonas xylanilytica</name>
    <dbReference type="NCBI Taxonomy" id="233583"/>
    <lineage>
        <taxon>Bacteria</taxon>
        <taxon>Bacillati</taxon>
        <taxon>Actinomycetota</taxon>
        <taxon>Actinomycetes</taxon>
        <taxon>Micrococcales</taxon>
        <taxon>Cellulomonadaceae</taxon>
        <taxon>Cellulomonas</taxon>
    </lineage>
</organism>
<dbReference type="Gene3D" id="1.10.10.10">
    <property type="entry name" value="Winged helix-like DNA-binding domain superfamily/Winged helix DNA-binding domain"/>
    <property type="match status" value="1"/>
</dbReference>
<keyword evidence="3" id="KW-1185">Reference proteome</keyword>
<dbReference type="InterPro" id="IPR051677">
    <property type="entry name" value="AfsR-DnrI-RedD_regulator"/>
</dbReference>
<evidence type="ECO:0000259" key="1">
    <source>
        <dbReference type="SMART" id="SM01043"/>
    </source>
</evidence>
<dbReference type="Gene3D" id="1.25.40.10">
    <property type="entry name" value="Tetratricopeptide repeat domain"/>
    <property type="match status" value="1"/>
</dbReference>
<feature type="domain" description="Bacterial transcriptional activator" evidence="1">
    <location>
        <begin position="99"/>
        <end position="237"/>
    </location>
</feature>
<dbReference type="InterPro" id="IPR011990">
    <property type="entry name" value="TPR-like_helical_dom_sf"/>
</dbReference>
<evidence type="ECO:0000313" key="2">
    <source>
        <dbReference type="EMBL" id="GEK23136.1"/>
    </source>
</evidence>
<dbReference type="SUPFAM" id="SSF48452">
    <property type="entry name" value="TPR-like"/>
    <property type="match status" value="1"/>
</dbReference>
<dbReference type="Proteomes" id="UP000321118">
    <property type="component" value="Unassembled WGS sequence"/>
</dbReference>
<evidence type="ECO:0000313" key="3">
    <source>
        <dbReference type="Proteomes" id="UP000321118"/>
    </source>
</evidence>
<dbReference type="InterPro" id="IPR036388">
    <property type="entry name" value="WH-like_DNA-bd_sf"/>
</dbReference>
<dbReference type="InterPro" id="IPR005158">
    <property type="entry name" value="BTAD"/>
</dbReference>
<proteinExistence type="predicted"/>
<gene>
    <name evidence="2" type="ORF">CXY01_36560</name>
</gene>
<accession>A0A510V8P1</accession>
<protein>
    <recommendedName>
        <fullName evidence="1">Bacterial transcriptional activator domain-containing protein</fullName>
    </recommendedName>
</protein>
<sequence length="250" mass="26699">MRRGAGMGMGHVLQLLGPLRLRSDGRTVPLPGSSSHLLAALALVGPMSRVQAAALLWPDASTGRGLSNLRTCISRLQRASPGVLDTDGTVLSLAEDVQVDTDRAMEWIVATIYDDTAPVDRGGPPPDVARELLAGWSDEWVREHRDRWQLLAGQALESAASRLLAMGRAAAALPYGLAAVAVGPWSESANRVLIEIHARRGDPAGALRQFERLSRVLRSELGVQPAPDIVALIRQLYPFGTGRAGGQRTA</sequence>
<reference evidence="2 3" key="1">
    <citation type="submission" date="2019-07" db="EMBL/GenBank/DDBJ databases">
        <title>Whole genome shotgun sequence of Cellulomonas xylanilytica NBRC 101102.</title>
        <authorList>
            <person name="Hosoyama A."/>
            <person name="Uohara A."/>
            <person name="Ohji S."/>
            <person name="Ichikawa N."/>
        </authorList>
    </citation>
    <scope>NUCLEOTIDE SEQUENCE [LARGE SCALE GENOMIC DNA]</scope>
    <source>
        <strain evidence="2 3">NBRC 101102</strain>
    </source>
</reference>
<dbReference type="AlphaFoldDB" id="A0A510V8P1"/>
<dbReference type="PANTHER" id="PTHR35807">
    <property type="entry name" value="TRANSCRIPTIONAL REGULATOR REDD-RELATED"/>
    <property type="match status" value="1"/>
</dbReference>